<dbReference type="Pfam" id="PF06429">
    <property type="entry name" value="Flg_bbr_C"/>
    <property type="match status" value="1"/>
</dbReference>
<comment type="subcellular location">
    <subcellularLocation>
        <location evidence="1 4">Bacterial flagellum basal body</location>
    </subcellularLocation>
</comment>
<dbReference type="InterPro" id="IPR010930">
    <property type="entry name" value="Flg_bb/hook_C_dom"/>
</dbReference>
<keyword evidence="8" id="KW-0969">Cilium</keyword>
<organism evidence="8">
    <name type="scientific">Thermomicrobium roseum</name>
    <dbReference type="NCBI Taxonomy" id="500"/>
    <lineage>
        <taxon>Bacteria</taxon>
        <taxon>Pseudomonadati</taxon>
        <taxon>Thermomicrobiota</taxon>
        <taxon>Thermomicrobia</taxon>
        <taxon>Thermomicrobiales</taxon>
        <taxon>Thermomicrobiaceae</taxon>
        <taxon>Thermomicrobium</taxon>
    </lineage>
</organism>
<dbReference type="Pfam" id="PF22692">
    <property type="entry name" value="LlgE_F_G_D1"/>
    <property type="match status" value="1"/>
</dbReference>
<reference evidence="8" key="1">
    <citation type="journal article" date="2020" name="mSystems">
        <title>Genome- and Community-Level Interaction Insights into Carbon Utilization and Element Cycling Functions of Hydrothermarchaeota in Hydrothermal Sediment.</title>
        <authorList>
            <person name="Zhou Z."/>
            <person name="Liu Y."/>
            <person name="Xu W."/>
            <person name="Pan J."/>
            <person name="Luo Z.H."/>
            <person name="Li M."/>
        </authorList>
    </citation>
    <scope>NUCLEOTIDE SEQUENCE [LARGE SCALE GENOMIC DNA]</scope>
    <source>
        <strain evidence="8">SpSt-222</strain>
    </source>
</reference>
<comment type="caution">
    <text evidence="8">The sequence shown here is derived from an EMBL/GenBank/DDBJ whole genome shotgun (WGS) entry which is preliminary data.</text>
</comment>
<feature type="domain" description="Flagellar basal body rod protein N-terminal" evidence="5">
    <location>
        <begin position="5"/>
        <end position="35"/>
    </location>
</feature>
<keyword evidence="3 4" id="KW-0975">Bacterial flagellum</keyword>
<name>A0A7C1JVV8_THERO</name>
<dbReference type="GO" id="GO:0071978">
    <property type="term" value="P:bacterial-type flagellum-dependent swarming motility"/>
    <property type="evidence" value="ECO:0007669"/>
    <property type="project" value="TreeGrafter"/>
</dbReference>
<comment type="similarity">
    <text evidence="2 4">Belongs to the flagella basal body rod proteins family.</text>
</comment>
<keyword evidence="8" id="KW-0966">Cell projection</keyword>
<proteinExistence type="inferred from homology"/>
<evidence type="ECO:0000259" key="6">
    <source>
        <dbReference type="Pfam" id="PF06429"/>
    </source>
</evidence>
<dbReference type="PROSITE" id="PS00588">
    <property type="entry name" value="FLAGELLA_BB_ROD"/>
    <property type="match status" value="1"/>
</dbReference>
<keyword evidence="8" id="KW-0282">Flagellum</keyword>
<dbReference type="NCBIfam" id="TIGR02490">
    <property type="entry name" value="flgF"/>
    <property type="match status" value="1"/>
</dbReference>
<evidence type="ECO:0000256" key="2">
    <source>
        <dbReference type="ARBA" id="ARBA00009677"/>
    </source>
</evidence>
<dbReference type="InterPro" id="IPR020013">
    <property type="entry name" value="Flagellar_FlgE/F/G"/>
</dbReference>
<evidence type="ECO:0000313" key="8">
    <source>
        <dbReference type="EMBL" id="HEF66294.1"/>
    </source>
</evidence>
<dbReference type="InterPro" id="IPR037925">
    <property type="entry name" value="FlgE/F/G-like"/>
</dbReference>
<evidence type="ECO:0000256" key="4">
    <source>
        <dbReference type="RuleBase" id="RU362116"/>
    </source>
</evidence>
<dbReference type="GO" id="GO:0030694">
    <property type="term" value="C:bacterial-type flagellum basal body, rod"/>
    <property type="evidence" value="ECO:0007669"/>
    <property type="project" value="InterPro"/>
</dbReference>
<dbReference type="PANTHER" id="PTHR30435">
    <property type="entry name" value="FLAGELLAR PROTEIN"/>
    <property type="match status" value="1"/>
</dbReference>
<gene>
    <name evidence="8" type="primary">flgF</name>
    <name evidence="8" type="ORF">ENP47_11975</name>
</gene>
<dbReference type="EMBL" id="DSJL01000011">
    <property type="protein sequence ID" value="HEF66294.1"/>
    <property type="molecule type" value="Genomic_DNA"/>
</dbReference>
<accession>A0A7C1JVV8</accession>
<dbReference type="InterPro" id="IPR019776">
    <property type="entry name" value="Flagellar_basal_body_rod_CS"/>
</dbReference>
<evidence type="ECO:0000256" key="3">
    <source>
        <dbReference type="ARBA" id="ARBA00023143"/>
    </source>
</evidence>
<protein>
    <submittedName>
        <fullName evidence="8">Flagellar basal-body rod protein FlgF</fullName>
    </submittedName>
</protein>
<dbReference type="NCBIfam" id="TIGR03506">
    <property type="entry name" value="FlgEFG_subfam"/>
    <property type="match status" value="1"/>
</dbReference>
<dbReference type="Pfam" id="PF00460">
    <property type="entry name" value="Flg_bb_rod"/>
    <property type="match status" value="1"/>
</dbReference>
<feature type="domain" description="Flagellar hook protein FlgE/F/G-like D1" evidence="7">
    <location>
        <begin position="91"/>
        <end position="153"/>
    </location>
</feature>
<evidence type="ECO:0000256" key="1">
    <source>
        <dbReference type="ARBA" id="ARBA00004117"/>
    </source>
</evidence>
<dbReference type="InterPro" id="IPR053967">
    <property type="entry name" value="LlgE_F_G-like_D1"/>
</dbReference>
<dbReference type="InterPro" id="IPR012836">
    <property type="entry name" value="FlgF"/>
</dbReference>
<dbReference type="SUPFAM" id="SSF117143">
    <property type="entry name" value="Flagellar hook protein flgE"/>
    <property type="match status" value="1"/>
</dbReference>
<sequence>MIRTIYQAAAGMMAQFARQLTLSTNLANIDTPGYKQDESTIRDFQQLFLLRLGHGQASPVGTLSTAVRWDQPRIDTAQGALVETGRPLDLAIAGTAFFAIQTPDGVEYTRDGRFQLDAQRRLVTADGYPVLGEQGPLVLPPGDVWVEPDGTVLVGDQVIGRLLLVEFPPDTQFERSPGNRLRTEAAGTPSQTAGVSQGFIEASNVDLTKTLTDMLAATRSYQLAARTLQLADETLRLAVNSVGRVTQG</sequence>
<dbReference type="AlphaFoldDB" id="A0A7C1JVV8"/>
<feature type="domain" description="Flagellar basal-body/hook protein C-terminal" evidence="6">
    <location>
        <begin position="197"/>
        <end position="238"/>
    </location>
</feature>
<evidence type="ECO:0000259" key="7">
    <source>
        <dbReference type="Pfam" id="PF22692"/>
    </source>
</evidence>
<dbReference type="InterPro" id="IPR001444">
    <property type="entry name" value="Flag_bb_rod_N"/>
</dbReference>
<evidence type="ECO:0000259" key="5">
    <source>
        <dbReference type="Pfam" id="PF00460"/>
    </source>
</evidence>
<dbReference type="PANTHER" id="PTHR30435:SF19">
    <property type="entry name" value="FLAGELLAR BASAL-BODY ROD PROTEIN FLGG"/>
    <property type="match status" value="1"/>
</dbReference>